<feature type="compositionally biased region" description="Acidic residues" evidence="1">
    <location>
        <begin position="172"/>
        <end position="181"/>
    </location>
</feature>
<name>A0A7S0PMU2_MICPS</name>
<feature type="region of interest" description="Disordered" evidence="1">
    <location>
        <begin position="285"/>
        <end position="365"/>
    </location>
</feature>
<feature type="compositionally biased region" description="Acidic residues" evidence="1">
    <location>
        <begin position="1"/>
        <end position="14"/>
    </location>
</feature>
<feature type="compositionally biased region" description="Basic and acidic residues" evidence="1">
    <location>
        <begin position="343"/>
        <end position="365"/>
    </location>
</feature>
<accession>A0A7S0PMU2</accession>
<feature type="compositionally biased region" description="Basic and acidic residues" evidence="1">
    <location>
        <begin position="221"/>
        <end position="236"/>
    </location>
</feature>
<feature type="region of interest" description="Disordered" evidence="1">
    <location>
        <begin position="1"/>
        <end position="61"/>
    </location>
</feature>
<feature type="region of interest" description="Disordered" evidence="1">
    <location>
        <begin position="80"/>
        <end position="192"/>
    </location>
</feature>
<protein>
    <submittedName>
        <fullName evidence="2">Uncharacterized protein</fullName>
    </submittedName>
</protein>
<sequence>MGSEPDDDDDDDDDARSFGSEPDFADMSTLRISSGTDAGPSPNGGHVFDELLDDPPRPFDHDLREAEATSLQALLDRFEELLRRDGGKGDEDDDGGERRREETQRDPLRRPRRVRSDRQNDMVPVAELARRWRRVGFVPAPGSRRRASTTPSIGVQWVPAPPETRAEQPRGDDDDDDDDESASSSSPWMEAMRGPAGEWWCDAEKAPGFFTVTGRGYGVMREEGGGEDSLDARMGEDETFAMDRSSGATDEDDESDARRWRLGAPCLDPRTVIALDLAFARGEVGAGGVEPRPVSADLGRVAGGASVGSGDDDDDNLGLSALWGTAPGRGGWSEGSEWSEAGSDEREAYELADGPEGRSDLERTP</sequence>
<organism evidence="2">
    <name type="scientific">Micromonas pusilla</name>
    <name type="common">Picoplanktonic green alga</name>
    <name type="synonym">Chromulina pusilla</name>
    <dbReference type="NCBI Taxonomy" id="38833"/>
    <lineage>
        <taxon>Eukaryota</taxon>
        <taxon>Viridiplantae</taxon>
        <taxon>Chlorophyta</taxon>
        <taxon>Mamiellophyceae</taxon>
        <taxon>Mamiellales</taxon>
        <taxon>Mamiellaceae</taxon>
        <taxon>Micromonas</taxon>
    </lineage>
</organism>
<dbReference type="AlphaFoldDB" id="A0A7S0PMU2"/>
<evidence type="ECO:0000256" key="1">
    <source>
        <dbReference type="SAM" id="MobiDB-lite"/>
    </source>
</evidence>
<reference evidence="2" key="1">
    <citation type="submission" date="2021-01" db="EMBL/GenBank/DDBJ databases">
        <authorList>
            <person name="Corre E."/>
            <person name="Pelletier E."/>
            <person name="Niang G."/>
            <person name="Scheremetjew M."/>
            <person name="Finn R."/>
            <person name="Kale V."/>
            <person name="Holt S."/>
            <person name="Cochrane G."/>
            <person name="Meng A."/>
            <person name="Brown T."/>
            <person name="Cohen L."/>
        </authorList>
    </citation>
    <scope>NUCLEOTIDE SEQUENCE</scope>
    <source>
        <strain evidence="2">CCMP494</strain>
    </source>
</reference>
<proteinExistence type="predicted"/>
<dbReference type="EMBL" id="HBEV01006495">
    <property type="protein sequence ID" value="CAD8585387.1"/>
    <property type="molecule type" value="Transcribed_RNA"/>
</dbReference>
<feature type="compositionally biased region" description="Basic and acidic residues" evidence="1">
    <location>
        <begin position="96"/>
        <end position="120"/>
    </location>
</feature>
<feature type="compositionally biased region" description="Basic and acidic residues" evidence="1">
    <location>
        <begin position="80"/>
        <end position="89"/>
    </location>
</feature>
<evidence type="ECO:0000313" key="2">
    <source>
        <dbReference type="EMBL" id="CAD8585387.1"/>
    </source>
</evidence>
<gene>
    <name evidence="2" type="ORF">MSP1404_LOCUS4966</name>
</gene>
<feature type="region of interest" description="Disordered" evidence="1">
    <location>
        <begin position="221"/>
        <end position="258"/>
    </location>
</feature>